<feature type="transmembrane region" description="Helical" evidence="7">
    <location>
        <begin position="276"/>
        <end position="298"/>
    </location>
</feature>
<sequence length="309" mass="33128">MHDKQSHFVAPADEVEVLATDRVLDAGTPTSIWGDAWRRLRRNPVFLVAVVLIVLVLLVVVWPSLFTSQDPRHCLGEFGMDGPRPGHPFGFDKQGCDIYARTIYGARASVTVGVGSALLFLVVGGVLGALSGFYGGLLDTVVSRIAEIFYAIPMVLAAIVLLQLLRPAGITTVIAILVAFTWPQAARIARGAVIEAKNSEYVTAAKALGVSRFGTLMRHVLPNAASPLIVVATIWLGVFIVTEATLSYLGVGLPPDIVAWGADISRAKSEIRTSPILFYPATALAITVLSFIMLGDAVRDALDPKERTR</sequence>
<dbReference type="Pfam" id="PF12911">
    <property type="entry name" value="OppC_N"/>
    <property type="match status" value="1"/>
</dbReference>
<comment type="subcellular location">
    <subcellularLocation>
        <location evidence="1 7">Cell membrane</location>
        <topology evidence="1 7">Multi-pass membrane protein</topology>
    </subcellularLocation>
</comment>
<dbReference type="RefSeq" id="WP_084457220.1">
    <property type="nucleotide sequence ID" value="NZ_JAAXOM010000004.1"/>
</dbReference>
<dbReference type="InterPro" id="IPR025966">
    <property type="entry name" value="OppC_N"/>
</dbReference>
<evidence type="ECO:0000256" key="5">
    <source>
        <dbReference type="ARBA" id="ARBA00022989"/>
    </source>
</evidence>
<dbReference type="CDD" id="cd06261">
    <property type="entry name" value="TM_PBP2"/>
    <property type="match status" value="1"/>
</dbReference>
<keyword evidence="4 7" id="KW-0812">Transmembrane</keyword>
<name>A0A846W771_9NOCA</name>
<dbReference type="GO" id="GO:0005886">
    <property type="term" value="C:plasma membrane"/>
    <property type="evidence" value="ECO:0007669"/>
    <property type="project" value="UniProtKB-SubCell"/>
</dbReference>
<evidence type="ECO:0000256" key="1">
    <source>
        <dbReference type="ARBA" id="ARBA00004651"/>
    </source>
</evidence>
<dbReference type="AlphaFoldDB" id="A0A846W771"/>
<dbReference type="SUPFAM" id="SSF161098">
    <property type="entry name" value="MetI-like"/>
    <property type="match status" value="1"/>
</dbReference>
<evidence type="ECO:0000313" key="9">
    <source>
        <dbReference type="EMBL" id="NKX89189.1"/>
    </source>
</evidence>
<protein>
    <submittedName>
        <fullName evidence="9">ABC transporter permease</fullName>
    </submittedName>
</protein>
<keyword evidence="6 7" id="KW-0472">Membrane</keyword>
<comment type="similarity">
    <text evidence="7">Belongs to the binding-protein-dependent transport system permease family.</text>
</comment>
<keyword evidence="3" id="KW-1003">Cell membrane</keyword>
<feature type="transmembrane region" description="Helical" evidence="7">
    <location>
        <begin position="145"/>
        <end position="164"/>
    </location>
</feature>
<dbReference type="PANTHER" id="PTHR43386">
    <property type="entry name" value="OLIGOPEPTIDE TRANSPORT SYSTEM PERMEASE PROTEIN APPC"/>
    <property type="match status" value="1"/>
</dbReference>
<evidence type="ECO:0000256" key="2">
    <source>
        <dbReference type="ARBA" id="ARBA00022448"/>
    </source>
</evidence>
<feature type="transmembrane region" description="Helical" evidence="7">
    <location>
        <begin position="170"/>
        <end position="189"/>
    </location>
</feature>
<evidence type="ECO:0000256" key="6">
    <source>
        <dbReference type="ARBA" id="ARBA00023136"/>
    </source>
</evidence>
<feature type="transmembrane region" description="Helical" evidence="7">
    <location>
        <begin position="45"/>
        <end position="65"/>
    </location>
</feature>
<keyword evidence="10" id="KW-1185">Reference proteome</keyword>
<feature type="domain" description="ABC transmembrane type-1" evidence="8">
    <location>
        <begin position="106"/>
        <end position="295"/>
    </location>
</feature>
<reference evidence="9 10" key="1">
    <citation type="submission" date="2020-04" db="EMBL/GenBank/DDBJ databases">
        <title>MicrobeNet Type strains.</title>
        <authorList>
            <person name="Nicholson A.C."/>
        </authorList>
    </citation>
    <scope>NUCLEOTIDE SEQUENCE [LARGE SCALE GENOMIC DNA]</scope>
    <source>
        <strain evidence="9 10">DSM 44960</strain>
    </source>
</reference>
<keyword evidence="2 7" id="KW-0813">Transport</keyword>
<accession>A0A846W771</accession>
<feature type="transmembrane region" description="Helical" evidence="7">
    <location>
        <begin position="220"/>
        <end position="241"/>
    </location>
</feature>
<evidence type="ECO:0000259" key="8">
    <source>
        <dbReference type="PROSITE" id="PS50928"/>
    </source>
</evidence>
<feature type="transmembrane region" description="Helical" evidence="7">
    <location>
        <begin position="117"/>
        <end position="138"/>
    </location>
</feature>
<evidence type="ECO:0000256" key="7">
    <source>
        <dbReference type="RuleBase" id="RU363032"/>
    </source>
</evidence>
<comment type="caution">
    <text evidence="9">The sequence shown here is derived from an EMBL/GenBank/DDBJ whole genome shotgun (WGS) entry which is preliminary data.</text>
</comment>
<organism evidence="9 10">
    <name type="scientific">Nocardia coubleae</name>
    <dbReference type="NCBI Taxonomy" id="356147"/>
    <lineage>
        <taxon>Bacteria</taxon>
        <taxon>Bacillati</taxon>
        <taxon>Actinomycetota</taxon>
        <taxon>Actinomycetes</taxon>
        <taxon>Mycobacteriales</taxon>
        <taxon>Nocardiaceae</taxon>
        <taxon>Nocardia</taxon>
    </lineage>
</organism>
<dbReference type="InterPro" id="IPR000515">
    <property type="entry name" value="MetI-like"/>
</dbReference>
<keyword evidence="5 7" id="KW-1133">Transmembrane helix</keyword>
<gene>
    <name evidence="9" type="ORF">HGA10_17970</name>
</gene>
<dbReference type="InterPro" id="IPR035906">
    <property type="entry name" value="MetI-like_sf"/>
</dbReference>
<evidence type="ECO:0000256" key="4">
    <source>
        <dbReference type="ARBA" id="ARBA00022692"/>
    </source>
</evidence>
<evidence type="ECO:0000313" key="10">
    <source>
        <dbReference type="Proteomes" id="UP000572007"/>
    </source>
</evidence>
<evidence type="ECO:0000256" key="3">
    <source>
        <dbReference type="ARBA" id="ARBA00022475"/>
    </source>
</evidence>
<dbReference type="InterPro" id="IPR050366">
    <property type="entry name" value="BP-dependent_transpt_permease"/>
</dbReference>
<dbReference type="Pfam" id="PF00528">
    <property type="entry name" value="BPD_transp_1"/>
    <property type="match status" value="1"/>
</dbReference>
<dbReference type="Gene3D" id="1.10.3720.10">
    <property type="entry name" value="MetI-like"/>
    <property type="match status" value="1"/>
</dbReference>
<dbReference type="PANTHER" id="PTHR43386:SF6">
    <property type="entry name" value="ABC TRANSPORTER PERMEASE PROTEIN"/>
    <property type="match status" value="1"/>
</dbReference>
<dbReference type="EMBL" id="JAAXOM010000004">
    <property type="protein sequence ID" value="NKX89189.1"/>
    <property type="molecule type" value="Genomic_DNA"/>
</dbReference>
<dbReference type="PROSITE" id="PS50928">
    <property type="entry name" value="ABC_TM1"/>
    <property type="match status" value="1"/>
</dbReference>
<dbReference type="GO" id="GO:0055085">
    <property type="term" value="P:transmembrane transport"/>
    <property type="evidence" value="ECO:0007669"/>
    <property type="project" value="InterPro"/>
</dbReference>
<proteinExistence type="inferred from homology"/>
<dbReference type="Proteomes" id="UP000572007">
    <property type="component" value="Unassembled WGS sequence"/>
</dbReference>